<evidence type="ECO:0000313" key="3">
    <source>
        <dbReference type="Proteomes" id="UP000295172"/>
    </source>
</evidence>
<proteinExistence type="predicted"/>
<dbReference type="Pfam" id="PF04389">
    <property type="entry name" value="Peptidase_M28"/>
    <property type="match status" value="1"/>
</dbReference>
<dbReference type="Gene3D" id="3.40.630.10">
    <property type="entry name" value="Zn peptidases"/>
    <property type="match status" value="1"/>
</dbReference>
<dbReference type="Proteomes" id="UP000295172">
    <property type="component" value="Unassembled WGS sequence"/>
</dbReference>
<evidence type="ECO:0000313" key="2">
    <source>
        <dbReference type="EMBL" id="TDD18999.1"/>
    </source>
</evidence>
<dbReference type="SUPFAM" id="SSF53187">
    <property type="entry name" value="Zn-dependent exopeptidases"/>
    <property type="match status" value="1"/>
</dbReference>
<evidence type="ECO:0000259" key="1">
    <source>
        <dbReference type="Pfam" id="PF04389"/>
    </source>
</evidence>
<reference evidence="2 3" key="1">
    <citation type="submission" date="2019-02" db="EMBL/GenBank/DDBJ databases">
        <title>Draft genome sequences of novel Actinobacteria.</title>
        <authorList>
            <person name="Sahin N."/>
            <person name="Ay H."/>
            <person name="Saygin H."/>
        </authorList>
    </citation>
    <scope>NUCLEOTIDE SEQUENCE [LARGE SCALE GENOMIC DNA]</scope>
    <source>
        <strain evidence="2 3">16K104</strain>
    </source>
</reference>
<keyword evidence="3" id="KW-1185">Reference proteome</keyword>
<dbReference type="InterPro" id="IPR007484">
    <property type="entry name" value="Peptidase_M28"/>
</dbReference>
<dbReference type="GO" id="GO:0008235">
    <property type="term" value="F:metalloexopeptidase activity"/>
    <property type="evidence" value="ECO:0007669"/>
    <property type="project" value="InterPro"/>
</dbReference>
<dbReference type="EMBL" id="SMKR01000123">
    <property type="protein sequence ID" value="TDD18999.1"/>
    <property type="molecule type" value="Genomic_DNA"/>
</dbReference>
<feature type="domain" description="Peptidase M28" evidence="1">
    <location>
        <begin position="62"/>
        <end position="248"/>
    </location>
</feature>
<dbReference type="PANTHER" id="PTHR12147:SF26">
    <property type="entry name" value="PEPTIDASE M28 DOMAIN-CONTAINING PROTEIN"/>
    <property type="match status" value="1"/>
</dbReference>
<dbReference type="PANTHER" id="PTHR12147">
    <property type="entry name" value="METALLOPEPTIDASE M28 FAMILY MEMBER"/>
    <property type="match status" value="1"/>
</dbReference>
<accession>A0A4R4WIV4</accession>
<dbReference type="GO" id="GO:0006508">
    <property type="term" value="P:proteolysis"/>
    <property type="evidence" value="ECO:0007669"/>
    <property type="project" value="InterPro"/>
</dbReference>
<dbReference type="RefSeq" id="WP_132324224.1">
    <property type="nucleotide sequence ID" value="NZ_SMKR01000123.1"/>
</dbReference>
<protein>
    <submittedName>
        <fullName evidence="2">Zn-dependent exopeptidase M28</fullName>
    </submittedName>
</protein>
<sequence length="252" mass="26936">MSTVRYLAGLGPREGTSPAYLRALTWLEQQFRAAGYQTRRQALRVPAGNSWGVPVRAGTTWNLIAAKPGFDPAAPHRIVGAHLDTVPQAPGAEDNASGVAVLLGTARLAHRLPAVFVAFGAEEPRGEGDNRHHYGSRAYVASLPQAQRTALRGMVSLDRVGVGTVVPICSAQPDDLALRNELRAVAARARVQSRACVNRSSDHWSFVRSGLPGVRLGSTPYAEYHSARDLPRVVSPAQLGRVGRVVGAWLAS</sequence>
<comment type="caution">
    <text evidence="2">The sequence shown here is derived from an EMBL/GenBank/DDBJ whole genome shotgun (WGS) entry which is preliminary data.</text>
</comment>
<gene>
    <name evidence="2" type="ORF">E1218_24980</name>
</gene>
<name>A0A4R4WIV4_9ACTN</name>
<dbReference type="InterPro" id="IPR045175">
    <property type="entry name" value="M28_fam"/>
</dbReference>
<dbReference type="OrthoDB" id="345880at2"/>
<dbReference type="AlphaFoldDB" id="A0A4R4WIV4"/>
<organism evidence="2 3">
    <name type="scientific">Kribbella turkmenica</name>
    <dbReference type="NCBI Taxonomy" id="2530375"/>
    <lineage>
        <taxon>Bacteria</taxon>
        <taxon>Bacillati</taxon>
        <taxon>Actinomycetota</taxon>
        <taxon>Actinomycetes</taxon>
        <taxon>Propionibacteriales</taxon>
        <taxon>Kribbellaceae</taxon>
        <taxon>Kribbella</taxon>
    </lineage>
</organism>